<comment type="catalytic activity">
    <reaction evidence="8">
        <text>apo-[ACP] + CoA = holo-[ACP] + adenosine 3',5'-bisphosphate + H(+)</text>
        <dbReference type="Rhea" id="RHEA:12068"/>
        <dbReference type="Rhea" id="RHEA-COMP:9685"/>
        <dbReference type="Rhea" id="RHEA-COMP:9690"/>
        <dbReference type="ChEBI" id="CHEBI:15378"/>
        <dbReference type="ChEBI" id="CHEBI:29999"/>
        <dbReference type="ChEBI" id="CHEBI:57287"/>
        <dbReference type="ChEBI" id="CHEBI:58343"/>
        <dbReference type="ChEBI" id="CHEBI:64479"/>
        <dbReference type="EC" id="2.7.8.7"/>
    </reaction>
</comment>
<keyword evidence="11" id="KW-1185">Reference proteome</keyword>
<comment type="function">
    <text evidence="8">Transfers the 4'-phosphopantetheine moiety from coenzyme A to a Ser of acyl-carrier-protein.</text>
</comment>
<name>A0A6N6MZM8_9BACT</name>
<keyword evidence="8" id="KW-0963">Cytoplasm</keyword>
<evidence type="ECO:0000259" key="9">
    <source>
        <dbReference type="Pfam" id="PF01648"/>
    </source>
</evidence>
<dbReference type="InterPro" id="IPR008278">
    <property type="entry name" value="4-PPantetheinyl_Trfase_dom"/>
</dbReference>
<protein>
    <recommendedName>
        <fullName evidence="8">Holo-[acyl-carrier-protein] synthase</fullName>
        <shortName evidence="8">Holo-ACP synthase</shortName>
        <ecNumber evidence="8">2.7.8.7</ecNumber>
    </recommendedName>
    <alternativeName>
        <fullName evidence="8">4'-phosphopantetheinyl transferase AcpS</fullName>
    </alternativeName>
</protein>
<dbReference type="NCBIfam" id="TIGR00516">
    <property type="entry name" value="acpS"/>
    <property type="match status" value="1"/>
</dbReference>
<comment type="caution">
    <text evidence="10">The sequence shown here is derived from an EMBL/GenBank/DDBJ whole genome shotgun (WGS) entry which is preliminary data.</text>
</comment>
<dbReference type="InterPro" id="IPR037143">
    <property type="entry name" value="4-PPantetheinyl_Trfase_dom_sf"/>
</dbReference>
<keyword evidence="1 8" id="KW-0444">Lipid biosynthesis</keyword>
<dbReference type="EC" id="2.7.8.7" evidence="8"/>
<evidence type="ECO:0000256" key="2">
    <source>
        <dbReference type="ARBA" id="ARBA00022679"/>
    </source>
</evidence>
<evidence type="ECO:0000256" key="4">
    <source>
        <dbReference type="ARBA" id="ARBA00022832"/>
    </source>
</evidence>
<proteinExistence type="inferred from homology"/>
<comment type="cofactor">
    <cofactor evidence="8">
        <name>Mg(2+)</name>
        <dbReference type="ChEBI" id="CHEBI:18420"/>
    </cofactor>
</comment>
<dbReference type="NCBIfam" id="TIGR00556">
    <property type="entry name" value="pantethn_trn"/>
    <property type="match status" value="1"/>
</dbReference>
<dbReference type="OrthoDB" id="517356at2"/>
<evidence type="ECO:0000313" key="11">
    <source>
        <dbReference type="Proteomes" id="UP000438699"/>
    </source>
</evidence>
<dbReference type="GO" id="GO:0006633">
    <property type="term" value="P:fatty acid biosynthetic process"/>
    <property type="evidence" value="ECO:0007669"/>
    <property type="project" value="UniProtKB-UniRule"/>
</dbReference>
<feature type="binding site" evidence="8">
    <location>
        <position position="8"/>
    </location>
    <ligand>
        <name>Mg(2+)</name>
        <dbReference type="ChEBI" id="CHEBI:18420"/>
    </ligand>
</feature>
<evidence type="ECO:0000256" key="7">
    <source>
        <dbReference type="ARBA" id="ARBA00023160"/>
    </source>
</evidence>
<keyword evidence="5 8" id="KW-0460">Magnesium</keyword>
<dbReference type="RefSeq" id="WP_151151396.1">
    <property type="nucleotide sequence ID" value="NZ_WAIE01000005.1"/>
</dbReference>
<dbReference type="Gene3D" id="3.90.470.20">
    <property type="entry name" value="4'-phosphopantetheinyl transferase domain"/>
    <property type="match status" value="1"/>
</dbReference>
<dbReference type="HAMAP" id="MF_00101">
    <property type="entry name" value="AcpS"/>
    <property type="match status" value="1"/>
</dbReference>
<reference evidence="10 11" key="1">
    <citation type="journal article" date="2017" name="Int. J. Syst. Evol. Microbiol.">
        <title>Desulfovibrio senegalensis sp. nov., a mesophilic sulfate reducer isolated from marine sediment.</title>
        <authorList>
            <person name="Thioye A."/>
            <person name="Gam Z.B.A."/>
            <person name="Mbengue M."/>
            <person name="Cayol J.L."/>
            <person name="Joseph-Bartoli M."/>
            <person name="Toure-Kane C."/>
            <person name="Labat M."/>
        </authorList>
    </citation>
    <scope>NUCLEOTIDE SEQUENCE [LARGE SCALE GENOMIC DNA]</scope>
    <source>
        <strain evidence="10 11">DSM 101509</strain>
    </source>
</reference>
<sequence>MIKGTGIDLVEIRRIRRIMERHGQRFIAKILTDREMAQLPKNDPVPRLAALFAAKEAAVKALGTGFSKGIHFKCVEILHAENGRPDISFLGKAQRVIQKREILGGHVSLTHEKGYAAAVVILEG</sequence>
<keyword evidence="3 8" id="KW-0479">Metal-binding</keyword>
<dbReference type="GO" id="GO:0005737">
    <property type="term" value="C:cytoplasm"/>
    <property type="evidence" value="ECO:0007669"/>
    <property type="project" value="UniProtKB-SubCell"/>
</dbReference>
<dbReference type="Proteomes" id="UP000438699">
    <property type="component" value="Unassembled WGS sequence"/>
</dbReference>
<evidence type="ECO:0000256" key="5">
    <source>
        <dbReference type="ARBA" id="ARBA00022842"/>
    </source>
</evidence>
<evidence type="ECO:0000256" key="6">
    <source>
        <dbReference type="ARBA" id="ARBA00023098"/>
    </source>
</evidence>
<comment type="subcellular location">
    <subcellularLocation>
        <location evidence="8">Cytoplasm</location>
    </subcellularLocation>
</comment>
<dbReference type="GO" id="GO:0000287">
    <property type="term" value="F:magnesium ion binding"/>
    <property type="evidence" value="ECO:0007669"/>
    <property type="project" value="UniProtKB-UniRule"/>
</dbReference>
<comment type="similarity">
    <text evidence="8">Belongs to the P-Pant transferase superfamily. AcpS family.</text>
</comment>
<evidence type="ECO:0000256" key="1">
    <source>
        <dbReference type="ARBA" id="ARBA00022516"/>
    </source>
</evidence>
<evidence type="ECO:0000313" key="10">
    <source>
        <dbReference type="EMBL" id="KAB1441141.1"/>
    </source>
</evidence>
<dbReference type="EMBL" id="WAIE01000005">
    <property type="protein sequence ID" value="KAB1441141.1"/>
    <property type="molecule type" value="Genomic_DNA"/>
</dbReference>
<feature type="binding site" evidence="8">
    <location>
        <position position="56"/>
    </location>
    <ligand>
        <name>Mg(2+)</name>
        <dbReference type="ChEBI" id="CHEBI:18420"/>
    </ligand>
</feature>
<evidence type="ECO:0000256" key="3">
    <source>
        <dbReference type="ARBA" id="ARBA00022723"/>
    </source>
</evidence>
<dbReference type="AlphaFoldDB" id="A0A6N6MZM8"/>
<organism evidence="10 11">
    <name type="scientific">Pseudodesulfovibrio senegalensis</name>
    <dbReference type="NCBI Taxonomy" id="1721087"/>
    <lineage>
        <taxon>Bacteria</taxon>
        <taxon>Pseudomonadati</taxon>
        <taxon>Thermodesulfobacteriota</taxon>
        <taxon>Desulfovibrionia</taxon>
        <taxon>Desulfovibrionales</taxon>
        <taxon>Desulfovibrionaceae</taxon>
    </lineage>
</organism>
<keyword evidence="7 8" id="KW-0275">Fatty acid biosynthesis</keyword>
<accession>A0A6N6MZM8</accession>
<gene>
    <name evidence="8 10" type="primary">acpS</name>
    <name evidence="10" type="ORF">F8A88_11960</name>
</gene>
<dbReference type="Pfam" id="PF01648">
    <property type="entry name" value="ACPS"/>
    <property type="match status" value="1"/>
</dbReference>
<keyword evidence="4 8" id="KW-0276">Fatty acid metabolism</keyword>
<keyword evidence="2 8" id="KW-0808">Transferase</keyword>
<evidence type="ECO:0000256" key="8">
    <source>
        <dbReference type="HAMAP-Rule" id="MF_00101"/>
    </source>
</evidence>
<dbReference type="InterPro" id="IPR002582">
    <property type="entry name" value="ACPS"/>
</dbReference>
<keyword evidence="6 8" id="KW-0443">Lipid metabolism</keyword>
<dbReference type="SUPFAM" id="SSF56214">
    <property type="entry name" value="4'-phosphopantetheinyl transferase"/>
    <property type="match status" value="1"/>
</dbReference>
<feature type="domain" description="4'-phosphopantetheinyl transferase" evidence="9">
    <location>
        <begin position="5"/>
        <end position="119"/>
    </location>
</feature>
<dbReference type="InterPro" id="IPR004568">
    <property type="entry name" value="Ppantetheine-prot_Trfase_dom"/>
</dbReference>
<dbReference type="GO" id="GO:0008897">
    <property type="term" value="F:holo-[acyl-carrier-protein] synthase activity"/>
    <property type="evidence" value="ECO:0007669"/>
    <property type="project" value="UniProtKB-UniRule"/>
</dbReference>